<keyword evidence="5" id="KW-1185">Reference proteome</keyword>
<dbReference type="AlphaFoldDB" id="A0AAD9E4J2"/>
<sequence length="134" mass="15353">FSTTVESPDSPSPHSIPPPYRPFSDVFSKVKEVAMEAYVAKALQHGFIRPSTSPVGVGFFFIQKKGGGLRPCIEYWALNEAFMDEIFWDMMGKFMMVYIDDILIFFRSDAEHVEHVTAVLTCLRRHRLYAKAKK</sequence>
<comment type="similarity">
    <text evidence="1">Belongs to the beta type-B retroviral polymerase family. HERV class-II K(HML-2) pol subfamily.</text>
</comment>
<evidence type="ECO:0000313" key="4">
    <source>
        <dbReference type="EMBL" id="KAK1804154.1"/>
    </source>
</evidence>
<proteinExistence type="inferred from homology"/>
<dbReference type="Proteomes" id="UP001239994">
    <property type="component" value="Unassembled WGS sequence"/>
</dbReference>
<dbReference type="PANTHER" id="PTHR24559:SF444">
    <property type="entry name" value="REVERSE TRANSCRIPTASE DOMAIN-CONTAINING PROTEIN"/>
    <property type="match status" value="1"/>
</dbReference>
<feature type="non-terminal residue" evidence="4">
    <location>
        <position position="1"/>
    </location>
</feature>
<dbReference type="GO" id="GO:0004523">
    <property type="term" value="F:RNA-DNA hybrid ribonuclease activity"/>
    <property type="evidence" value="ECO:0007669"/>
    <property type="project" value="UniProtKB-EC"/>
</dbReference>
<dbReference type="EC" id="3.1.26.4" evidence="2"/>
<evidence type="ECO:0000256" key="2">
    <source>
        <dbReference type="ARBA" id="ARBA00012180"/>
    </source>
</evidence>
<dbReference type="Pfam" id="PF00078">
    <property type="entry name" value="RVT_1"/>
    <property type="match status" value="1"/>
</dbReference>
<organism evidence="4 5">
    <name type="scientific">Electrophorus voltai</name>
    <dbReference type="NCBI Taxonomy" id="2609070"/>
    <lineage>
        <taxon>Eukaryota</taxon>
        <taxon>Metazoa</taxon>
        <taxon>Chordata</taxon>
        <taxon>Craniata</taxon>
        <taxon>Vertebrata</taxon>
        <taxon>Euteleostomi</taxon>
        <taxon>Actinopterygii</taxon>
        <taxon>Neopterygii</taxon>
        <taxon>Teleostei</taxon>
        <taxon>Ostariophysi</taxon>
        <taxon>Gymnotiformes</taxon>
        <taxon>Gymnotoidei</taxon>
        <taxon>Gymnotidae</taxon>
        <taxon>Electrophorus</taxon>
    </lineage>
</organism>
<feature type="domain" description="Reverse transcriptase" evidence="3">
    <location>
        <begin position="80"/>
        <end position="134"/>
    </location>
</feature>
<dbReference type="InterPro" id="IPR000477">
    <property type="entry name" value="RT_dom"/>
</dbReference>
<protein>
    <recommendedName>
        <fullName evidence="2">ribonuclease H</fullName>
        <ecNumber evidence="2">3.1.26.4</ecNumber>
    </recommendedName>
</protein>
<comment type="caution">
    <text evidence="4">The sequence shown here is derived from an EMBL/GenBank/DDBJ whole genome shotgun (WGS) entry which is preliminary data.</text>
</comment>
<evidence type="ECO:0000259" key="3">
    <source>
        <dbReference type="Pfam" id="PF00078"/>
    </source>
</evidence>
<dbReference type="InterPro" id="IPR043128">
    <property type="entry name" value="Rev_trsase/Diguanyl_cyclase"/>
</dbReference>
<reference evidence="4" key="1">
    <citation type="submission" date="2023-03" db="EMBL/GenBank/DDBJ databases">
        <title>Electrophorus voltai genome.</title>
        <authorList>
            <person name="Bian C."/>
        </authorList>
    </citation>
    <scope>NUCLEOTIDE SEQUENCE</scope>
    <source>
        <strain evidence="4">CB-2022</strain>
        <tissue evidence="4">Muscle</tissue>
    </source>
</reference>
<dbReference type="InterPro" id="IPR053134">
    <property type="entry name" value="RNA-dir_DNA_polymerase"/>
</dbReference>
<evidence type="ECO:0000256" key="1">
    <source>
        <dbReference type="ARBA" id="ARBA00010879"/>
    </source>
</evidence>
<dbReference type="EMBL" id="JAROKS010000004">
    <property type="protein sequence ID" value="KAK1804154.1"/>
    <property type="molecule type" value="Genomic_DNA"/>
</dbReference>
<dbReference type="InterPro" id="IPR043502">
    <property type="entry name" value="DNA/RNA_pol_sf"/>
</dbReference>
<dbReference type="SUPFAM" id="SSF56672">
    <property type="entry name" value="DNA/RNA polymerases"/>
    <property type="match status" value="1"/>
</dbReference>
<name>A0AAD9E4J2_9TELE</name>
<dbReference type="PANTHER" id="PTHR24559">
    <property type="entry name" value="TRANSPOSON TY3-I GAG-POL POLYPROTEIN"/>
    <property type="match status" value="1"/>
</dbReference>
<gene>
    <name evidence="4" type="ORF">P4O66_020196</name>
</gene>
<dbReference type="Gene3D" id="3.30.70.270">
    <property type="match status" value="1"/>
</dbReference>
<evidence type="ECO:0000313" key="5">
    <source>
        <dbReference type="Proteomes" id="UP001239994"/>
    </source>
</evidence>
<accession>A0AAD9E4J2</accession>